<evidence type="ECO:0000313" key="3">
    <source>
        <dbReference type="Proteomes" id="UP000291933"/>
    </source>
</evidence>
<proteinExistence type="predicted"/>
<feature type="domain" description="DUF6933" evidence="1">
    <location>
        <begin position="5"/>
        <end position="58"/>
    </location>
</feature>
<evidence type="ECO:0000313" key="2">
    <source>
        <dbReference type="EMBL" id="TBT93132.1"/>
    </source>
</evidence>
<keyword evidence="3" id="KW-1185">Reference proteome</keyword>
<comment type="caution">
    <text evidence="2">The sequence shown here is derived from an EMBL/GenBank/DDBJ whole genome shotgun (WGS) entry which is preliminary data.</text>
</comment>
<sequence>MITVRAIRKLLQRLGPPVATPEASTNRLGAWYATVLPWRPQQVALFVSERTLLPVVLPLAPADTI</sequence>
<dbReference type="OrthoDB" id="6057901at2"/>
<dbReference type="RefSeq" id="WP_131172875.1">
    <property type="nucleotide sequence ID" value="NZ_FXTL01000018.1"/>
</dbReference>
<reference evidence="2 3" key="1">
    <citation type="submission" date="2019-01" db="EMBL/GenBank/DDBJ databases">
        <title>Lactibacter flavus gen. nov., sp. nov., a novel bacterium of the family Propionibacteriaceae isolated from raw milk and dairy products.</title>
        <authorList>
            <person name="Huptas C."/>
            <person name="Wenning M."/>
            <person name="Breitenwieser F."/>
            <person name="Doll E."/>
            <person name="Von Neubeck M."/>
            <person name="Busse H.-J."/>
            <person name="Scherer S."/>
        </authorList>
    </citation>
    <scope>NUCLEOTIDE SEQUENCE [LARGE SCALE GENOMIC DNA]</scope>
    <source>
        <strain evidence="2 3">DSM 22130</strain>
    </source>
</reference>
<dbReference type="AlphaFoldDB" id="A0A4Q9KJ08"/>
<dbReference type="Proteomes" id="UP000291933">
    <property type="component" value="Unassembled WGS sequence"/>
</dbReference>
<protein>
    <recommendedName>
        <fullName evidence="1">DUF6933 domain-containing protein</fullName>
    </recommendedName>
</protein>
<dbReference type="EMBL" id="SDMR01000018">
    <property type="protein sequence ID" value="TBT93132.1"/>
    <property type="molecule type" value="Genomic_DNA"/>
</dbReference>
<name>A0A4Q9KJ08_PROTD</name>
<evidence type="ECO:0000259" key="1">
    <source>
        <dbReference type="Pfam" id="PF22016"/>
    </source>
</evidence>
<organism evidence="2 3">
    <name type="scientific">Propioniciclava tarda</name>
    <dbReference type="NCBI Taxonomy" id="433330"/>
    <lineage>
        <taxon>Bacteria</taxon>
        <taxon>Bacillati</taxon>
        <taxon>Actinomycetota</taxon>
        <taxon>Actinomycetes</taxon>
        <taxon>Propionibacteriales</taxon>
        <taxon>Propionibacteriaceae</taxon>
        <taxon>Propioniciclava</taxon>
    </lineage>
</organism>
<gene>
    <name evidence="2" type="ORF">ET996_12400</name>
</gene>
<accession>A0A4Q9KJ08</accession>
<dbReference type="Pfam" id="PF22016">
    <property type="entry name" value="DUF6933"/>
    <property type="match status" value="1"/>
</dbReference>
<dbReference type="InterPro" id="IPR053864">
    <property type="entry name" value="DUF6933"/>
</dbReference>